<dbReference type="EMBL" id="BMAV01019524">
    <property type="protein sequence ID" value="GFY72587.1"/>
    <property type="molecule type" value="Genomic_DNA"/>
</dbReference>
<proteinExistence type="predicted"/>
<dbReference type="Proteomes" id="UP000886998">
    <property type="component" value="Unassembled WGS sequence"/>
</dbReference>
<evidence type="ECO:0000313" key="1">
    <source>
        <dbReference type="EMBL" id="GFY72587.1"/>
    </source>
</evidence>
<gene>
    <name evidence="1" type="ORF">TNIN_415051</name>
</gene>
<dbReference type="AlphaFoldDB" id="A0A8X6YLC6"/>
<evidence type="ECO:0000313" key="2">
    <source>
        <dbReference type="Proteomes" id="UP000886998"/>
    </source>
</evidence>
<accession>A0A8X6YLC6</accession>
<organism evidence="1 2">
    <name type="scientific">Trichonephila inaurata madagascariensis</name>
    <dbReference type="NCBI Taxonomy" id="2747483"/>
    <lineage>
        <taxon>Eukaryota</taxon>
        <taxon>Metazoa</taxon>
        <taxon>Ecdysozoa</taxon>
        <taxon>Arthropoda</taxon>
        <taxon>Chelicerata</taxon>
        <taxon>Arachnida</taxon>
        <taxon>Araneae</taxon>
        <taxon>Araneomorphae</taxon>
        <taxon>Entelegynae</taxon>
        <taxon>Araneoidea</taxon>
        <taxon>Nephilidae</taxon>
        <taxon>Trichonephila</taxon>
        <taxon>Trichonephila inaurata</taxon>
    </lineage>
</organism>
<keyword evidence="2" id="KW-1185">Reference proteome</keyword>
<sequence length="234" mass="26996">MLEPYSMENKCKKLFHEFCQDLPSLRGPDGTKTDMAVGDDPNPDTEGKMLLCCSNFHDVEIWKADTYEVKGGTKRELWDCAFVHVCECGLAEAYNKCYLLAPDEVKEKTIAMFAEYFPGEYTIDEGVNPYIIELCKRTDNDTVKEKTIAMFAEYFPGEYTIDEGVNPYIIELCKRTDNDTTFEVFRKVDIEMRQYEREVQTNPFKTKESMQMHHGKVCMTPFLGMCIEFGNKCG</sequence>
<dbReference type="OrthoDB" id="6436297at2759"/>
<name>A0A8X6YLC6_9ARAC</name>
<reference evidence="1" key="1">
    <citation type="submission" date="2020-08" db="EMBL/GenBank/DDBJ databases">
        <title>Multicomponent nature underlies the extraordinary mechanical properties of spider dragline silk.</title>
        <authorList>
            <person name="Kono N."/>
            <person name="Nakamura H."/>
            <person name="Mori M."/>
            <person name="Yoshida Y."/>
            <person name="Ohtoshi R."/>
            <person name="Malay A.D."/>
            <person name="Moran D.A.P."/>
            <person name="Tomita M."/>
            <person name="Numata K."/>
            <person name="Arakawa K."/>
        </authorList>
    </citation>
    <scope>NUCLEOTIDE SEQUENCE</scope>
</reference>
<comment type="caution">
    <text evidence="1">The sequence shown here is derived from an EMBL/GenBank/DDBJ whole genome shotgun (WGS) entry which is preliminary data.</text>
</comment>
<protein>
    <submittedName>
        <fullName evidence="1">Uncharacterized protein</fullName>
    </submittedName>
</protein>